<dbReference type="InterPro" id="IPR051206">
    <property type="entry name" value="NAMLAA_amidase_2"/>
</dbReference>
<evidence type="ECO:0000259" key="7">
    <source>
        <dbReference type="SMART" id="SM00644"/>
    </source>
</evidence>
<keyword evidence="6" id="KW-0472">Membrane</keyword>
<feature type="domain" description="N-acetylmuramoyl-L-alanine amidase" evidence="7">
    <location>
        <begin position="52"/>
        <end position="214"/>
    </location>
</feature>
<keyword evidence="4" id="KW-0378">Hydrolase</keyword>
<dbReference type="InterPro" id="IPR036505">
    <property type="entry name" value="Amidase/PGRP_sf"/>
</dbReference>
<dbReference type="Gene3D" id="1.10.101.10">
    <property type="entry name" value="PGBD-like superfamily/PGBD"/>
    <property type="match status" value="1"/>
</dbReference>
<keyword evidence="6" id="KW-1133">Transmembrane helix</keyword>
<dbReference type="PANTHER" id="PTHR30417:SF1">
    <property type="entry name" value="N-ACETYLMURAMOYL-L-ALANINE AMIDASE AMID"/>
    <property type="match status" value="1"/>
</dbReference>
<dbReference type="GO" id="GO:0071555">
    <property type="term" value="P:cell wall organization"/>
    <property type="evidence" value="ECO:0007669"/>
    <property type="project" value="UniProtKB-KW"/>
</dbReference>
<organism evidence="8 9">
    <name type="scientific">Brachyspira aalborgi</name>
    <dbReference type="NCBI Taxonomy" id="29522"/>
    <lineage>
        <taxon>Bacteria</taxon>
        <taxon>Pseudomonadati</taxon>
        <taxon>Spirochaetota</taxon>
        <taxon>Spirochaetia</taxon>
        <taxon>Brachyspirales</taxon>
        <taxon>Brachyspiraceae</taxon>
        <taxon>Brachyspira</taxon>
    </lineage>
</organism>
<dbReference type="GO" id="GO:0008745">
    <property type="term" value="F:N-acetylmuramoyl-L-alanine amidase activity"/>
    <property type="evidence" value="ECO:0007669"/>
    <property type="project" value="UniProtKB-EC"/>
</dbReference>
<dbReference type="Pfam" id="PF01510">
    <property type="entry name" value="Amidase_2"/>
    <property type="match status" value="1"/>
</dbReference>
<evidence type="ECO:0000256" key="1">
    <source>
        <dbReference type="ARBA" id="ARBA00001561"/>
    </source>
</evidence>
<dbReference type="GO" id="GO:0009253">
    <property type="term" value="P:peptidoglycan catabolic process"/>
    <property type="evidence" value="ECO:0007669"/>
    <property type="project" value="InterPro"/>
</dbReference>
<dbReference type="CDD" id="cd06583">
    <property type="entry name" value="PGRP"/>
    <property type="match status" value="1"/>
</dbReference>
<dbReference type="RefSeq" id="WP_147739192.1">
    <property type="nucleotide sequence ID" value="NZ_SAXU01000001.1"/>
</dbReference>
<proteinExistence type="inferred from homology"/>
<evidence type="ECO:0000256" key="5">
    <source>
        <dbReference type="ARBA" id="ARBA00023316"/>
    </source>
</evidence>
<evidence type="ECO:0000256" key="2">
    <source>
        <dbReference type="ARBA" id="ARBA00007553"/>
    </source>
</evidence>
<sequence>MFNIFIKKIIIYILIIFSISFFLLRPKNYIKDINNINTINTSNEIDNPIKISTIYKSAAYNLRIQYIILHYTALDDELSLKVLTSHGVSSHYLITTKEEEPIYKLVEESNRAWHAGITMFENRGSINDSSIGIEIVNLGFQRKVTNTPAQLRRMTRRQRENRYFLSYNEYIDYEESQIEKVAYLLKELVKKYDIKPYRILGHSDVAPYRKIDPGPKFPWKRLYDEYNLGMWYDEKDYRKFLYDKKFRRAKIKDIKEEFIKYGYTSMPTNNKWDFESRKVLYAFQCHFRPKKIDGNIDNETFAIIRALNEKIKKMNEAEYMEKLQNFLQKSFFTNIFIEDNIVNDKFDYIKNNNLFRR</sequence>
<evidence type="ECO:0000256" key="3">
    <source>
        <dbReference type="ARBA" id="ARBA00011901"/>
    </source>
</evidence>
<evidence type="ECO:0000256" key="4">
    <source>
        <dbReference type="ARBA" id="ARBA00022801"/>
    </source>
</evidence>
<dbReference type="SUPFAM" id="SSF47090">
    <property type="entry name" value="PGBD-like"/>
    <property type="match status" value="1"/>
</dbReference>
<keyword evidence="6" id="KW-0812">Transmembrane</keyword>
<name>A0A5C8D6R4_9SPIR</name>
<dbReference type="InterPro" id="IPR002502">
    <property type="entry name" value="Amidase_domain"/>
</dbReference>
<feature type="transmembrane region" description="Helical" evidence="6">
    <location>
        <begin position="6"/>
        <end position="24"/>
    </location>
</feature>
<dbReference type="GO" id="GO:0009254">
    <property type="term" value="P:peptidoglycan turnover"/>
    <property type="evidence" value="ECO:0007669"/>
    <property type="project" value="TreeGrafter"/>
</dbReference>
<evidence type="ECO:0000313" key="9">
    <source>
        <dbReference type="Proteomes" id="UP000324638"/>
    </source>
</evidence>
<comment type="caution">
    <text evidence="8">The sequence shown here is derived from an EMBL/GenBank/DDBJ whole genome shotgun (WGS) entry which is preliminary data.</text>
</comment>
<accession>A0A5C8D6R4</accession>
<reference evidence="8 9" key="1">
    <citation type="journal article" date="1992" name="Lakartidningen">
        <title>[Penicillin V and not amoxicillin is the first choice preparation in acute otitis].</title>
        <authorList>
            <person name="Kamme C."/>
            <person name="Lundgren K."/>
            <person name="Prellner K."/>
        </authorList>
    </citation>
    <scope>NUCLEOTIDE SEQUENCE [LARGE SCALE GENOMIC DNA]</scope>
    <source>
        <strain evidence="8 9">513A</strain>
    </source>
</reference>
<dbReference type="SMART" id="SM00644">
    <property type="entry name" value="Ami_2"/>
    <property type="match status" value="1"/>
</dbReference>
<dbReference type="PANTHER" id="PTHR30417">
    <property type="entry name" value="N-ACETYLMURAMOYL-L-ALANINE AMIDASE AMID"/>
    <property type="match status" value="1"/>
</dbReference>
<protein>
    <recommendedName>
        <fullName evidence="3">N-acetylmuramoyl-L-alanine amidase</fullName>
        <ecNumber evidence="3">3.5.1.28</ecNumber>
    </recommendedName>
</protein>
<gene>
    <name evidence="8" type="ORF">EPJ79_08685</name>
</gene>
<dbReference type="InterPro" id="IPR036366">
    <property type="entry name" value="PGBDSf"/>
</dbReference>
<dbReference type="EMBL" id="SAXU01000001">
    <property type="protein sequence ID" value="TXJ21187.1"/>
    <property type="molecule type" value="Genomic_DNA"/>
</dbReference>
<dbReference type="SUPFAM" id="SSF55846">
    <property type="entry name" value="N-acetylmuramoyl-L-alanine amidase-like"/>
    <property type="match status" value="1"/>
</dbReference>
<dbReference type="AlphaFoldDB" id="A0A5C8D6R4"/>
<dbReference type="Gene3D" id="3.40.80.10">
    <property type="entry name" value="Peptidoglycan recognition protein-like"/>
    <property type="match status" value="1"/>
</dbReference>
<dbReference type="InterPro" id="IPR036365">
    <property type="entry name" value="PGBD-like_sf"/>
</dbReference>
<comment type="similarity">
    <text evidence="2">Belongs to the N-acetylmuramoyl-L-alanine amidase 2 family.</text>
</comment>
<comment type="catalytic activity">
    <reaction evidence="1">
        <text>Hydrolyzes the link between N-acetylmuramoyl residues and L-amino acid residues in certain cell-wall glycopeptides.</text>
        <dbReference type="EC" id="3.5.1.28"/>
    </reaction>
</comment>
<dbReference type="Proteomes" id="UP000324638">
    <property type="component" value="Unassembled WGS sequence"/>
</dbReference>
<evidence type="ECO:0000256" key="6">
    <source>
        <dbReference type="SAM" id="Phobius"/>
    </source>
</evidence>
<dbReference type="EC" id="3.5.1.28" evidence="3"/>
<keyword evidence="5" id="KW-0961">Cell wall biogenesis/degradation</keyword>
<evidence type="ECO:0000313" key="8">
    <source>
        <dbReference type="EMBL" id="TXJ21187.1"/>
    </source>
</evidence>
<dbReference type="FunFam" id="3.40.80.10:FF:000003">
    <property type="entry name" value="N-acetylmuramoyl-L-alanine amidase"/>
    <property type="match status" value="1"/>
</dbReference>